<comment type="caution">
    <text evidence="1">The sequence shown here is derived from an EMBL/GenBank/DDBJ whole genome shotgun (WGS) entry which is preliminary data.</text>
</comment>
<sequence length="108" mass="12238">MRFTIRLELYSSGKSTGLTQNRERMVRVRTLTLDIVFDQKSLKFQLKRDNFMPDKDFEAVSLTRNSVAPAPKKVWAKPIVERTAAVSRTRGGIVKGTPKEAGFVYAMS</sequence>
<organism evidence="1 2">
    <name type="scientific">Pontixanthobacter aquaemixtae</name>
    <dbReference type="NCBI Taxonomy" id="1958940"/>
    <lineage>
        <taxon>Bacteria</taxon>
        <taxon>Pseudomonadati</taxon>
        <taxon>Pseudomonadota</taxon>
        <taxon>Alphaproteobacteria</taxon>
        <taxon>Sphingomonadales</taxon>
        <taxon>Erythrobacteraceae</taxon>
        <taxon>Pontixanthobacter</taxon>
    </lineage>
</organism>
<evidence type="ECO:0000313" key="2">
    <source>
        <dbReference type="Proteomes" id="UP000442714"/>
    </source>
</evidence>
<name>A0A844ZQB2_9SPHN</name>
<keyword evidence="2" id="KW-1185">Reference proteome</keyword>
<dbReference type="Proteomes" id="UP000442714">
    <property type="component" value="Unassembled WGS sequence"/>
</dbReference>
<reference evidence="1 2" key="1">
    <citation type="submission" date="2019-12" db="EMBL/GenBank/DDBJ databases">
        <title>Genomic-based taxomic classification of the family Erythrobacteraceae.</title>
        <authorList>
            <person name="Xu L."/>
        </authorList>
    </citation>
    <scope>NUCLEOTIDE SEQUENCE [LARGE SCALE GENOMIC DNA]</scope>
    <source>
        <strain evidence="1 2">KCTC 52763</strain>
    </source>
</reference>
<evidence type="ECO:0000313" key="1">
    <source>
        <dbReference type="EMBL" id="MXO89532.1"/>
    </source>
</evidence>
<accession>A0A844ZQB2</accession>
<dbReference type="EMBL" id="WTYX01000001">
    <property type="protein sequence ID" value="MXO89532.1"/>
    <property type="molecule type" value="Genomic_DNA"/>
</dbReference>
<protein>
    <submittedName>
        <fullName evidence="1">Uncharacterized protein</fullName>
    </submittedName>
</protein>
<dbReference type="RefSeq" id="WP_160602924.1">
    <property type="nucleotide sequence ID" value="NZ_WTYX01000001.1"/>
</dbReference>
<dbReference type="AlphaFoldDB" id="A0A844ZQB2"/>
<gene>
    <name evidence="1" type="ORF">GRI41_01725</name>
</gene>
<proteinExistence type="predicted"/>